<evidence type="ECO:0000313" key="1">
    <source>
        <dbReference type="EMBL" id="VAX38610.1"/>
    </source>
</evidence>
<accession>A0A3B1DTZ9</accession>
<dbReference type="AlphaFoldDB" id="A0A3B1DTZ9"/>
<organism evidence="1">
    <name type="scientific">hydrothermal vent metagenome</name>
    <dbReference type="NCBI Taxonomy" id="652676"/>
    <lineage>
        <taxon>unclassified sequences</taxon>
        <taxon>metagenomes</taxon>
        <taxon>ecological metagenomes</taxon>
    </lineage>
</organism>
<proteinExistence type="predicted"/>
<name>A0A3B1DTZ9_9ZZZZ</name>
<protein>
    <submittedName>
        <fullName evidence="1">Uncharacterized protein</fullName>
    </submittedName>
</protein>
<sequence>MASEGTTDKFRLGFLTAIEVPSKGFVGGLLVTNHFGRPLEFQCTNPVKPNRTQEILYGPTLQTYVLSELIGRTLIEKVGVKPNLVLIDDIQMLDLKNHVPTPIAQINEKEEQSDLVFSLKVGRQFLRLDVAHLADKTKITKGTSAIPTDANLNEPFERVREALTETLGAGVTRAA</sequence>
<dbReference type="EMBL" id="UOGL01000230">
    <property type="protein sequence ID" value="VAX38610.1"/>
    <property type="molecule type" value="Genomic_DNA"/>
</dbReference>
<gene>
    <name evidence="1" type="ORF">MNBD_PLANCTO02-2867</name>
</gene>
<reference evidence="1" key="1">
    <citation type="submission" date="2018-06" db="EMBL/GenBank/DDBJ databases">
        <authorList>
            <person name="Zhirakovskaya E."/>
        </authorList>
    </citation>
    <scope>NUCLEOTIDE SEQUENCE</scope>
</reference>